<dbReference type="NCBIfam" id="TIGR02118">
    <property type="entry name" value="EthD family reductase"/>
    <property type="match status" value="1"/>
</dbReference>
<dbReference type="EMBL" id="RKMH01000008">
    <property type="protein sequence ID" value="RPA60038.1"/>
    <property type="molecule type" value="Genomic_DNA"/>
</dbReference>
<dbReference type="PANTHER" id="PTHR40260:SF2">
    <property type="entry name" value="BLR8190 PROTEIN"/>
    <property type="match status" value="1"/>
</dbReference>
<accession>A0A3N4GDR2</accession>
<evidence type="ECO:0000313" key="2">
    <source>
        <dbReference type="EMBL" id="RPA60038.1"/>
    </source>
</evidence>
<dbReference type="Gene3D" id="3.30.70.100">
    <property type="match status" value="1"/>
</dbReference>
<keyword evidence="3" id="KW-1185">Reference proteome</keyword>
<gene>
    <name evidence="2" type="ORF">EF294_12460</name>
</gene>
<feature type="domain" description="EthD" evidence="1">
    <location>
        <begin position="11"/>
        <end position="89"/>
    </location>
</feature>
<reference evidence="2 3" key="1">
    <citation type="submission" date="2018-11" db="EMBL/GenBank/DDBJ databases">
        <title>Draft genome sequence of Gordonia sp. RS15-1S isolated from rice stems.</title>
        <authorList>
            <person name="Muangham S."/>
        </authorList>
    </citation>
    <scope>NUCLEOTIDE SEQUENCE [LARGE SCALE GENOMIC DNA]</scope>
    <source>
        <strain evidence="2 3">RS15-1S</strain>
    </source>
</reference>
<protein>
    <submittedName>
        <fullName evidence="2">EthD family reductase</fullName>
    </submittedName>
</protein>
<dbReference type="InterPro" id="IPR009799">
    <property type="entry name" value="EthD_dom"/>
</dbReference>
<dbReference type="Proteomes" id="UP000267536">
    <property type="component" value="Unassembled WGS sequence"/>
</dbReference>
<proteinExistence type="predicted"/>
<dbReference type="AlphaFoldDB" id="A0A3N4GDR2"/>
<comment type="caution">
    <text evidence="2">The sequence shown here is derived from an EMBL/GenBank/DDBJ whole genome shotgun (WGS) entry which is preliminary data.</text>
</comment>
<organism evidence="2 3">
    <name type="scientific">Gordonia oryzae</name>
    <dbReference type="NCBI Taxonomy" id="2487349"/>
    <lineage>
        <taxon>Bacteria</taxon>
        <taxon>Bacillati</taxon>
        <taxon>Actinomycetota</taxon>
        <taxon>Actinomycetes</taxon>
        <taxon>Mycobacteriales</taxon>
        <taxon>Gordoniaceae</taxon>
        <taxon>Gordonia</taxon>
    </lineage>
</organism>
<sequence length="104" mass="11004">MTVRVAVCYGQPTDPAAFDDHYERVHIPLANAIPGLTDYTYAKVSTLDGSEPPYYSVASLYFADDDSLKAGLGSPEMAAAAGDVPNFATGGVTMFTHAETSVRP</sequence>
<dbReference type="RefSeq" id="WP_123930180.1">
    <property type="nucleotide sequence ID" value="NZ_JBPSDP010000007.1"/>
</dbReference>
<name>A0A3N4GDR2_9ACTN</name>
<dbReference type="GO" id="GO:0016491">
    <property type="term" value="F:oxidoreductase activity"/>
    <property type="evidence" value="ECO:0007669"/>
    <property type="project" value="InterPro"/>
</dbReference>
<dbReference type="SUPFAM" id="SSF54909">
    <property type="entry name" value="Dimeric alpha+beta barrel"/>
    <property type="match status" value="1"/>
</dbReference>
<evidence type="ECO:0000313" key="3">
    <source>
        <dbReference type="Proteomes" id="UP000267536"/>
    </source>
</evidence>
<dbReference type="OrthoDB" id="5294870at2"/>
<dbReference type="InterPro" id="IPR011008">
    <property type="entry name" value="Dimeric_a/b-barrel"/>
</dbReference>
<evidence type="ECO:0000259" key="1">
    <source>
        <dbReference type="Pfam" id="PF07110"/>
    </source>
</evidence>
<dbReference type="PANTHER" id="PTHR40260">
    <property type="entry name" value="BLR8190 PROTEIN"/>
    <property type="match status" value="1"/>
</dbReference>
<dbReference type="Pfam" id="PF07110">
    <property type="entry name" value="EthD"/>
    <property type="match status" value="1"/>
</dbReference>